<keyword evidence="3" id="KW-0862">Zinc</keyword>
<evidence type="ECO:0000256" key="5">
    <source>
        <dbReference type="SAM" id="MobiDB-lite"/>
    </source>
</evidence>
<dbReference type="HOGENOM" id="CLU_638381_0_0_1"/>
<feature type="domain" description="GRF-type" evidence="6">
    <location>
        <begin position="98"/>
        <end position="140"/>
    </location>
</feature>
<reference evidence="7 9" key="1">
    <citation type="journal article" date="2011" name="Nature">
        <title>The Medicago genome provides insight into the evolution of rhizobial symbioses.</title>
        <authorList>
            <person name="Young N.D."/>
            <person name="Debelle F."/>
            <person name="Oldroyd G.E."/>
            <person name="Geurts R."/>
            <person name="Cannon S.B."/>
            <person name="Udvardi M.K."/>
            <person name="Benedito V.A."/>
            <person name="Mayer K.F."/>
            <person name="Gouzy J."/>
            <person name="Schoof H."/>
            <person name="Van de Peer Y."/>
            <person name="Proost S."/>
            <person name="Cook D.R."/>
            <person name="Meyers B.C."/>
            <person name="Spannagl M."/>
            <person name="Cheung F."/>
            <person name="De Mita S."/>
            <person name="Krishnakumar V."/>
            <person name="Gundlach H."/>
            <person name="Zhou S."/>
            <person name="Mudge J."/>
            <person name="Bharti A.K."/>
            <person name="Murray J.D."/>
            <person name="Naoumkina M.A."/>
            <person name="Rosen B."/>
            <person name="Silverstein K.A."/>
            <person name="Tang H."/>
            <person name="Rombauts S."/>
            <person name="Zhao P.X."/>
            <person name="Zhou P."/>
            <person name="Barbe V."/>
            <person name="Bardou P."/>
            <person name="Bechner M."/>
            <person name="Bellec A."/>
            <person name="Berger A."/>
            <person name="Berges H."/>
            <person name="Bidwell S."/>
            <person name="Bisseling T."/>
            <person name="Choisne N."/>
            <person name="Couloux A."/>
            <person name="Denny R."/>
            <person name="Deshpande S."/>
            <person name="Dai X."/>
            <person name="Doyle J.J."/>
            <person name="Dudez A.M."/>
            <person name="Farmer A.D."/>
            <person name="Fouteau S."/>
            <person name="Franken C."/>
            <person name="Gibelin C."/>
            <person name="Gish J."/>
            <person name="Goldstein S."/>
            <person name="Gonzalez A.J."/>
            <person name="Green P.J."/>
            <person name="Hallab A."/>
            <person name="Hartog M."/>
            <person name="Hua A."/>
            <person name="Humphray S.J."/>
            <person name="Jeong D.H."/>
            <person name="Jing Y."/>
            <person name="Jocker A."/>
            <person name="Kenton S.M."/>
            <person name="Kim D.J."/>
            <person name="Klee K."/>
            <person name="Lai H."/>
            <person name="Lang C."/>
            <person name="Lin S."/>
            <person name="Macmil S.L."/>
            <person name="Magdelenat G."/>
            <person name="Matthews L."/>
            <person name="McCorrison J."/>
            <person name="Monaghan E.L."/>
            <person name="Mun J.H."/>
            <person name="Najar F.Z."/>
            <person name="Nicholson C."/>
            <person name="Noirot C."/>
            <person name="O'Bleness M."/>
            <person name="Paule C.R."/>
            <person name="Poulain J."/>
            <person name="Prion F."/>
            <person name="Qin B."/>
            <person name="Qu C."/>
            <person name="Retzel E.F."/>
            <person name="Riddle C."/>
            <person name="Sallet E."/>
            <person name="Samain S."/>
            <person name="Samson N."/>
            <person name="Sanders I."/>
            <person name="Saurat O."/>
            <person name="Scarpelli C."/>
            <person name="Schiex T."/>
            <person name="Segurens B."/>
            <person name="Severin A.J."/>
            <person name="Sherrier D.J."/>
            <person name="Shi R."/>
            <person name="Sims S."/>
            <person name="Singer S.R."/>
            <person name="Sinharoy S."/>
            <person name="Sterck L."/>
            <person name="Viollet A."/>
            <person name="Wang B.B."/>
            <person name="Wang K."/>
            <person name="Wang M."/>
            <person name="Wang X."/>
            <person name="Warfsmann J."/>
            <person name="Weissenbach J."/>
            <person name="White D.D."/>
            <person name="White J.D."/>
            <person name="Wiley G.B."/>
            <person name="Wincker P."/>
            <person name="Xing Y."/>
            <person name="Yang L."/>
            <person name="Yao Z."/>
            <person name="Ying F."/>
            <person name="Zhai J."/>
            <person name="Zhou L."/>
            <person name="Zuber A."/>
            <person name="Denarie J."/>
            <person name="Dixon R.A."/>
            <person name="May G.D."/>
            <person name="Schwartz D.C."/>
            <person name="Rogers J."/>
            <person name="Quetier F."/>
            <person name="Town C.D."/>
            <person name="Roe B.A."/>
        </authorList>
    </citation>
    <scope>NUCLEOTIDE SEQUENCE [LARGE SCALE GENOMIC DNA]</scope>
    <source>
        <strain evidence="7">A17</strain>
        <strain evidence="8 9">cv. Jemalong A17</strain>
    </source>
</reference>
<dbReference type="PANTHER" id="PTHR33248">
    <property type="entry name" value="ZINC ION-BINDING PROTEIN"/>
    <property type="match status" value="1"/>
</dbReference>
<accession>A0A072VLE9</accession>
<feature type="compositionally biased region" description="Polar residues" evidence="5">
    <location>
        <begin position="389"/>
        <end position="404"/>
    </location>
</feature>
<feature type="region of interest" description="Disordered" evidence="5">
    <location>
        <begin position="164"/>
        <end position="204"/>
    </location>
</feature>
<evidence type="ECO:0000256" key="2">
    <source>
        <dbReference type="ARBA" id="ARBA00022771"/>
    </source>
</evidence>
<evidence type="ECO:0000313" key="8">
    <source>
        <dbReference type="EnsemblPlants" id="KEH42667"/>
    </source>
</evidence>
<feature type="compositionally biased region" description="Polar residues" evidence="5">
    <location>
        <begin position="177"/>
        <end position="204"/>
    </location>
</feature>
<keyword evidence="9" id="KW-1185">Reference proteome</keyword>
<evidence type="ECO:0000259" key="6">
    <source>
        <dbReference type="PROSITE" id="PS51999"/>
    </source>
</evidence>
<protein>
    <submittedName>
        <fullName evidence="7">GRF zinc finger protein</fullName>
    </submittedName>
</protein>
<proteinExistence type="predicted"/>
<dbReference type="InterPro" id="IPR010666">
    <property type="entry name" value="Znf_GRF"/>
</dbReference>
<keyword evidence="1" id="KW-0479">Metal-binding</keyword>
<evidence type="ECO:0000256" key="3">
    <source>
        <dbReference type="ARBA" id="ARBA00022833"/>
    </source>
</evidence>
<dbReference type="GO" id="GO:0008270">
    <property type="term" value="F:zinc ion binding"/>
    <property type="evidence" value="ECO:0007669"/>
    <property type="project" value="UniProtKB-KW"/>
</dbReference>
<dbReference type="EMBL" id="CM001217">
    <property type="protein sequence ID" value="KEH42667.1"/>
    <property type="molecule type" value="Genomic_DNA"/>
</dbReference>
<organism evidence="7 9">
    <name type="scientific">Medicago truncatula</name>
    <name type="common">Barrel medic</name>
    <name type="synonym">Medicago tribuloides</name>
    <dbReference type="NCBI Taxonomy" id="3880"/>
    <lineage>
        <taxon>Eukaryota</taxon>
        <taxon>Viridiplantae</taxon>
        <taxon>Streptophyta</taxon>
        <taxon>Embryophyta</taxon>
        <taxon>Tracheophyta</taxon>
        <taxon>Spermatophyta</taxon>
        <taxon>Magnoliopsida</taxon>
        <taxon>eudicotyledons</taxon>
        <taxon>Gunneridae</taxon>
        <taxon>Pentapetalae</taxon>
        <taxon>rosids</taxon>
        <taxon>fabids</taxon>
        <taxon>Fabales</taxon>
        <taxon>Fabaceae</taxon>
        <taxon>Papilionoideae</taxon>
        <taxon>50 kb inversion clade</taxon>
        <taxon>NPAAA clade</taxon>
        <taxon>Hologalegina</taxon>
        <taxon>IRL clade</taxon>
        <taxon>Trifolieae</taxon>
        <taxon>Medicago</taxon>
    </lineage>
</organism>
<evidence type="ECO:0000313" key="7">
    <source>
        <dbReference type="EMBL" id="KEH42667.1"/>
    </source>
</evidence>
<reference evidence="7 9" key="2">
    <citation type="journal article" date="2014" name="BMC Genomics">
        <title>An improved genome release (version Mt4.0) for the model legume Medicago truncatula.</title>
        <authorList>
            <person name="Tang H."/>
            <person name="Krishnakumar V."/>
            <person name="Bidwell S."/>
            <person name="Rosen B."/>
            <person name="Chan A."/>
            <person name="Zhou S."/>
            <person name="Gentzbittel L."/>
            <person name="Childs K.L."/>
            <person name="Yandell M."/>
            <person name="Gundlach H."/>
            <person name="Mayer K.F."/>
            <person name="Schwartz D.C."/>
            <person name="Town C.D."/>
        </authorList>
    </citation>
    <scope>GENOME REANNOTATION</scope>
    <source>
        <strain evidence="7">A17</strain>
        <strain evidence="8 9">cv. Jemalong A17</strain>
    </source>
</reference>
<name>A0A072VLE9_MEDTR</name>
<feature type="region of interest" description="Disordered" evidence="5">
    <location>
        <begin position="344"/>
        <end position="411"/>
    </location>
</feature>
<dbReference type="EnsemblPlants" id="KEH42667">
    <property type="protein sequence ID" value="KEH42667"/>
    <property type="gene ID" value="MTR_1g073480"/>
</dbReference>
<dbReference type="AlphaFoldDB" id="A0A072VLE9"/>
<dbReference type="PROSITE" id="PS51999">
    <property type="entry name" value="ZF_GRF"/>
    <property type="match status" value="1"/>
</dbReference>
<sequence>MTILPLMSLVSRGMTVLPLPPSFLPHVFFFSSSQSYFLLSETLKHPLFFSIEPSLAFPHLRFTFSSSKMSTGNSSTGYTYGSLLYGEFETSRGMLPMCRCELPMVIYIANTRANQGRRFWKCRNWMKKNTCQLLIWDDELAAGTRPIVEVTSRMAVTEEKVKVEEEVESKENGGANPIQTQTRNQTEVTEGSFSVGTGSTNTEVGVNENKKRKLVKSAMCNGKFKPPAPAHSLPSRPVKAPITKPTVAFMSTYMKPNSSTAVNPTAQVHTNVHSAPTSKTIVKPTTIVSTNVKTAQNTHNIINPSAIVNTTVNTTPTSQTFTSKTFVKPYTIVKTIIEPVLKKRPPNPATKVRRSRRTAWKNNANFKGPGKAIDDPIEVADDDNHAKTQHATKTAGDTSKTVGDTSKAAGDAKDGSCLGLLKKIDTIKYV</sequence>
<evidence type="ECO:0000256" key="4">
    <source>
        <dbReference type="PROSITE-ProRule" id="PRU01343"/>
    </source>
</evidence>
<evidence type="ECO:0000313" key="9">
    <source>
        <dbReference type="Proteomes" id="UP000002051"/>
    </source>
</evidence>
<gene>
    <name evidence="7" type="ordered locus">MTR_1g073480</name>
</gene>
<evidence type="ECO:0000256" key="1">
    <source>
        <dbReference type="ARBA" id="ARBA00022723"/>
    </source>
</evidence>
<dbReference type="Proteomes" id="UP000002051">
    <property type="component" value="Unassembled WGS sequence"/>
</dbReference>
<reference evidence="8" key="3">
    <citation type="submission" date="2015-04" db="UniProtKB">
        <authorList>
            <consortium name="EnsemblPlants"/>
        </authorList>
    </citation>
    <scope>IDENTIFICATION</scope>
    <source>
        <strain evidence="8">cv. Jemalong A17</strain>
    </source>
</reference>
<keyword evidence="2 4" id="KW-0863">Zinc-finger</keyword>